<keyword evidence="3" id="KW-1185">Reference proteome</keyword>
<dbReference type="GO" id="GO:0051537">
    <property type="term" value="F:2 iron, 2 sulfur cluster binding"/>
    <property type="evidence" value="ECO:0007669"/>
    <property type="project" value="UniProtKB-ARBA"/>
</dbReference>
<dbReference type="Proteomes" id="UP000315995">
    <property type="component" value="Chromosome"/>
</dbReference>
<dbReference type="InterPro" id="IPR035903">
    <property type="entry name" value="HesB-like_dom_sf"/>
</dbReference>
<dbReference type="NCBIfam" id="TIGR00049">
    <property type="entry name" value="iron-sulfur cluster assembly accessory protein"/>
    <property type="match status" value="1"/>
</dbReference>
<evidence type="ECO:0000259" key="1">
    <source>
        <dbReference type="Pfam" id="PF01521"/>
    </source>
</evidence>
<accession>A0A5B8YBS7</accession>
<dbReference type="OrthoDB" id="9801228at2"/>
<reference evidence="2 3" key="1">
    <citation type="submission" date="2019-06" db="EMBL/GenBank/DDBJ databases">
        <title>Persicimonas caeni gen. nov., sp. nov., a predatory bacterium isolated from solar saltern.</title>
        <authorList>
            <person name="Wang S."/>
        </authorList>
    </citation>
    <scope>NUCLEOTIDE SEQUENCE [LARGE SCALE GENOMIC DNA]</scope>
    <source>
        <strain evidence="2 3">YN101</strain>
    </source>
</reference>
<dbReference type="PANTHER" id="PTHR47265:SF1">
    <property type="entry name" value="IRON-SULFUR ASSEMBLY PROTEIN ISCA, CHLOROPLASTIC"/>
    <property type="match status" value="1"/>
</dbReference>
<dbReference type="GO" id="GO:0030674">
    <property type="term" value="F:protein-macromolecule adaptor activity"/>
    <property type="evidence" value="ECO:0007669"/>
    <property type="project" value="TreeGrafter"/>
</dbReference>
<protein>
    <submittedName>
        <fullName evidence="2">Iron-sulfur cluster assembly accessory protein</fullName>
    </submittedName>
</protein>
<gene>
    <name evidence="2" type="ORF">FIV42_18740</name>
</gene>
<dbReference type="InterPro" id="IPR031108">
    <property type="entry name" value="IscA_plant_cyanobact"/>
</dbReference>
<evidence type="ECO:0000313" key="2">
    <source>
        <dbReference type="EMBL" id="QDG52701.1"/>
    </source>
</evidence>
<dbReference type="InterPro" id="IPR016092">
    <property type="entry name" value="ATAP"/>
</dbReference>
<dbReference type="PANTHER" id="PTHR47265">
    <property type="entry name" value="IRON-SULFUR ASSEMBLY PROTEIN ISCA, CHLOROPLASTIC"/>
    <property type="match status" value="1"/>
</dbReference>
<proteinExistence type="predicted"/>
<dbReference type="InterPro" id="IPR000361">
    <property type="entry name" value="ATAP_core_dom"/>
</dbReference>
<feature type="domain" description="Core" evidence="1">
    <location>
        <begin position="2"/>
        <end position="105"/>
    </location>
</feature>
<dbReference type="EMBL" id="CP041186">
    <property type="protein sequence ID" value="QDG52701.1"/>
    <property type="molecule type" value="Genomic_DNA"/>
</dbReference>
<dbReference type="InterPro" id="IPR017870">
    <property type="entry name" value="FeS_cluster_insertion_CS"/>
</dbReference>
<dbReference type="RefSeq" id="WP_141199166.1">
    <property type="nucleotide sequence ID" value="NZ_CP041186.1"/>
</dbReference>
<dbReference type="Gene3D" id="2.60.300.12">
    <property type="entry name" value="HesB-like domain"/>
    <property type="match status" value="1"/>
</dbReference>
<evidence type="ECO:0000313" key="3">
    <source>
        <dbReference type="Proteomes" id="UP000315995"/>
    </source>
</evidence>
<accession>A0A4Y6PWI8</accession>
<dbReference type="AlphaFoldDB" id="A0A4Y6PWI8"/>
<dbReference type="GO" id="GO:0016226">
    <property type="term" value="P:iron-sulfur cluster assembly"/>
    <property type="evidence" value="ECO:0007669"/>
    <property type="project" value="InterPro"/>
</dbReference>
<sequence>MISLSEKAAEQAVKMMRDNDIDPDSDYGLRVGVKAGGCSGMNYVLDIVDSPNDNDRVFNMHGVNVYVDPKSYLYLNGTQVDWQDGMVDAGFKFSNPNAKRSCGCGTSFAV</sequence>
<dbReference type="SUPFAM" id="SSF89360">
    <property type="entry name" value="HesB-like domain"/>
    <property type="match status" value="1"/>
</dbReference>
<name>A0A4Y6PWI8_PERCE</name>
<dbReference type="Pfam" id="PF01521">
    <property type="entry name" value="Fe-S_biosyn"/>
    <property type="match status" value="1"/>
</dbReference>
<organism evidence="2 3">
    <name type="scientific">Persicimonas caeni</name>
    <dbReference type="NCBI Taxonomy" id="2292766"/>
    <lineage>
        <taxon>Bacteria</taxon>
        <taxon>Deltaproteobacteria</taxon>
        <taxon>Bradymonadales</taxon>
        <taxon>Bradymonadaceae</taxon>
        <taxon>Persicimonas</taxon>
    </lineage>
</organism>
<dbReference type="PROSITE" id="PS01152">
    <property type="entry name" value="HESB"/>
    <property type="match status" value="1"/>
</dbReference>